<keyword evidence="3" id="KW-0560">Oxidoreductase</keyword>
<dbReference type="GeneID" id="31002234"/>
<dbReference type="GO" id="GO:0004499">
    <property type="term" value="F:N,N-dimethylaniline monooxygenase activity"/>
    <property type="evidence" value="ECO:0007669"/>
    <property type="project" value="InterPro"/>
</dbReference>
<name>A0A225AL35_TALAT</name>
<dbReference type="RefSeq" id="XP_020122373.1">
    <property type="nucleotide sequence ID" value="XM_020264525.1"/>
</dbReference>
<proteinExistence type="predicted"/>
<comment type="caution">
    <text evidence="4">The sequence shown here is derived from an EMBL/GenBank/DDBJ whole genome shotgun (WGS) entry which is preliminary data.</text>
</comment>
<organism evidence="4 5">
    <name type="scientific">Talaromyces atroroseus</name>
    <dbReference type="NCBI Taxonomy" id="1441469"/>
    <lineage>
        <taxon>Eukaryota</taxon>
        <taxon>Fungi</taxon>
        <taxon>Dikarya</taxon>
        <taxon>Ascomycota</taxon>
        <taxon>Pezizomycotina</taxon>
        <taxon>Eurotiomycetes</taxon>
        <taxon>Eurotiomycetidae</taxon>
        <taxon>Eurotiales</taxon>
        <taxon>Trichocomaceae</taxon>
        <taxon>Talaromyces</taxon>
        <taxon>Talaromyces sect. Trachyspermi</taxon>
    </lineage>
</organism>
<keyword evidence="2" id="KW-0274">FAD</keyword>
<dbReference type="PRINTS" id="PR00411">
    <property type="entry name" value="PNDRDTASEI"/>
</dbReference>
<dbReference type="Pfam" id="PF00743">
    <property type="entry name" value="FMO-like"/>
    <property type="match status" value="1"/>
</dbReference>
<evidence type="ECO:0000256" key="2">
    <source>
        <dbReference type="ARBA" id="ARBA00022827"/>
    </source>
</evidence>
<evidence type="ECO:0008006" key="6">
    <source>
        <dbReference type="Google" id="ProtNLM"/>
    </source>
</evidence>
<dbReference type="InterPro" id="IPR050982">
    <property type="entry name" value="Auxin_biosynth/cation_transpt"/>
</dbReference>
<dbReference type="STRING" id="1441469.A0A225AL35"/>
<keyword evidence="5" id="KW-1185">Reference proteome</keyword>
<dbReference type="PANTHER" id="PTHR43539">
    <property type="entry name" value="FLAVIN-BINDING MONOOXYGENASE-LIKE PROTEIN (AFU_ORTHOLOGUE AFUA_4G09220)"/>
    <property type="match status" value="1"/>
</dbReference>
<protein>
    <recommendedName>
        <fullName evidence="6">FAD/NAD(P)-binding domain-containing protein</fullName>
    </recommendedName>
</protein>
<dbReference type="AlphaFoldDB" id="A0A225AL35"/>
<dbReference type="GO" id="GO:0050661">
    <property type="term" value="F:NADP binding"/>
    <property type="evidence" value="ECO:0007669"/>
    <property type="project" value="InterPro"/>
</dbReference>
<dbReference type="Proteomes" id="UP000214365">
    <property type="component" value="Unassembled WGS sequence"/>
</dbReference>
<evidence type="ECO:0000256" key="1">
    <source>
        <dbReference type="ARBA" id="ARBA00022630"/>
    </source>
</evidence>
<dbReference type="OrthoDB" id="74360at2759"/>
<dbReference type="InterPro" id="IPR036188">
    <property type="entry name" value="FAD/NAD-bd_sf"/>
</dbReference>
<dbReference type="EMBL" id="LFMY01000003">
    <property type="protein sequence ID" value="OKL62252.1"/>
    <property type="molecule type" value="Genomic_DNA"/>
</dbReference>
<evidence type="ECO:0000313" key="5">
    <source>
        <dbReference type="Proteomes" id="UP000214365"/>
    </source>
</evidence>
<sequence>MATTLTGQSTTATIPSKDRIEPGSVNVSIGKFPPTASSDFSTSAGDIAAKLVAEFNEALSQKNAQVVSQLFLQHGYWRDHLALSWDFHTLIGRDKIASFLGQGIRLSQIELDYSSPVRAPHFGPIDGGLGEVKGVEFFVKFTTELGSGVGIARVAEESAGQWRFFLLSTTLSDLTGHERRIRHNRPIGVQHGADSRQHNWKEMRDAEKNFEGNEPQVVVIGAGQGGLSVAACLKMLGVETLVIDREERVGDNWRNRYRHLVLHDPLWMNHLPYLPFPSSWPVFIPKDKMGDFLEAYATLLDLNVWTKTSLVSSSWDDGTKQWSVTVERKQHDGTKETRTFRPHHVILATGHSGKKYFPSINGLDTFQGDVLCHSSEFKGARPNAQGKKAVVVGCCNSGHDISQDYYEQGYDVTMVQRSSTLVVSSETLVATLKELYDDDGPATEDADLCLLSLPSEIFKAVQIGVTRKFTHVDRELLEGLDRAGFKIDQGPDDGGIYIKYFQRGGGYYINVGTSKLIIDRKIRIKQGQEITRILPHGIEFADGSVLEADEIVFATGYQNMHSEAKSILGDAVTDRIGNVWGYDEEGELRSLCRPSGHPGFWYMGGNLLLCRYFSKLLALQIKAIEEGLNTRD</sequence>
<reference evidence="4 5" key="1">
    <citation type="submission" date="2015-06" db="EMBL/GenBank/DDBJ databases">
        <title>Talaromyces atroroseus IBT 11181 draft genome.</title>
        <authorList>
            <person name="Rasmussen K.B."/>
            <person name="Rasmussen S."/>
            <person name="Petersen B."/>
            <person name="Sicheritz-Ponten T."/>
            <person name="Mortensen U.H."/>
            <person name="Thrane U."/>
        </authorList>
    </citation>
    <scope>NUCLEOTIDE SEQUENCE [LARGE SCALE GENOMIC DNA]</scope>
    <source>
        <strain evidence="4 5">IBT 11181</strain>
    </source>
</reference>
<dbReference type="SUPFAM" id="SSF51905">
    <property type="entry name" value="FAD/NAD(P)-binding domain"/>
    <property type="match status" value="2"/>
</dbReference>
<gene>
    <name evidence="4" type="ORF">UA08_02479</name>
</gene>
<evidence type="ECO:0000313" key="4">
    <source>
        <dbReference type="EMBL" id="OKL62252.1"/>
    </source>
</evidence>
<dbReference type="GO" id="GO:0050660">
    <property type="term" value="F:flavin adenine dinucleotide binding"/>
    <property type="evidence" value="ECO:0007669"/>
    <property type="project" value="InterPro"/>
</dbReference>
<accession>A0A225AL35</accession>
<evidence type="ECO:0000256" key="3">
    <source>
        <dbReference type="ARBA" id="ARBA00023002"/>
    </source>
</evidence>
<keyword evidence="1" id="KW-0285">Flavoprotein</keyword>
<dbReference type="PANTHER" id="PTHR43539:SF68">
    <property type="entry name" value="FLAVIN-BINDING MONOOXYGENASE-LIKE PROTEIN (AFU_ORTHOLOGUE AFUA_4G09220)"/>
    <property type="match status" value="1"/>
</dbReference>
<dbReference type="Gene3D" id="3.50.50.60">
    <property type="entry name" value="FAD/NAD(P)-binding domain"/>
    <property type="match status" value="2"/>
</dbReference>
<dbReference type="InterPro" id="IPR020946">
    <property type="entry name" value="Flavin_mOase-like"/>
</dbReference>